<comment type="caution">
    <text evidence="5">The sequence shown here is derived from an EMBL/GenBank/DDBJ whole genome shotgun (WGS) entry which is preliminary data.</text>
</comment>
<name>A0A9D5R9H7_9FIRM</name>
<proteinExistence type="predicted"/>
<dbReference type="InterPro" id="IPR050204">
    <property type="entry name" value="AraC_XylS_family_regulators"/>
</dbReference>
<feature type="domain" description="HTH araC/xylS-type" evidence="4">
    <location>
        <begin position="167"/>
        <end position="265"/>
    </location>
</feature>
<dbReference type="Proteomes" id="UP000806542">
    <property type="component" value="Unassembled WGS sequence"/>
</dbReference>
<dbReference type="InterPro" id="IPR003313">
    <property type="entry name" value="AraC-bd"/>
</dbReference>
<dbReference type="Pfam" id="PF02311">
    <property type="entry name" value="AraC_binding"/>
    <property type="match status" value="1"/>
</dbReference>
<dbReference type="GO" id="GO:0043565">
    <property type="term" value="F:sequence-specific DNA binding"/>
    <property type="evidence" value="ECO:0007669"/>
    <property type="project" value="InterPro"/>
</dbReference>
<dbReference type="RefSeq" id="WP_226393630.1">
    <property type="nucleotide sequence ID" value="NZ_JADCKB010000034.1"/>
</dbReference>
<evidence type="ECO:0000259" key="4">
    <source>
        <dbReference type="PROSITE" id="PS01124"/>
    </source>
</evidence>
<protein>
    <submittedName>
        <fullName evidence="5">AraC family transcriptional regulator</fullName>
    </submittedName>
</protein>
<evidence type="ECO:0000313" key="5">
    <source>
        <dbReference type="EMBL" id="MBE5041095.1"/>
    </source>
</evidence>
<dbReference type="InterPro" id="IPR009057">
    <property type="entry name" value="Homeodomain-like_sf"/>
</dbReference>
<gene>
    <name evidence="5" type="ORF">INF28_11570</name>
</gene>
<accession>A0A9D5R9H7</accession>
<dbReference type="PANTHER" id="PTHR46796">
    <property type="entry name" value="HTH-TYPE TRANSCRIPTIONAL ACTIVATOR RHAS-RELATED"/>
    <property type="match status" value="1"/>
</dbReference>
<dbReference type="SUPFAM" id="SSF46689">
    <property type="entry name" value="Homeodomain-like"/>
    <property type="match status" value="1"/>
</dbReference>
<dbReference type="Gene3D" id="2.60.120.280">
    <property type="entry name" value="Regulatory protein AraC"/>
    <property type="match status" value="1"/>
</dbReference>
<organism evidence="5 6">
    <name type="scientific">Ructibacterium gallinarum</name>
    <dbReference type="NCBI Taxonomy" id="2779355"/>
    <lineage>
        <taxon>Bacteria</taxon>
        <taxon>Bacillati</taxon>
        <taxon>Bacillota</taxon>
        <taxon>Clostridia</taxon>
        <taxon>Eubacteriales</taxon>
        <taxon>Oscillospiraceae</taxon>
        <taxon>Ructibacterium</taxon>
    </lineage>
</organism>
<dbReference type="PRINTS" id="PR00032">
    <property type="entry name" value="HTHARAC"/>
</dbReference>
<dbReference type="InterPro" id="IPR018060">
    <property type="entry name" value="HTH_AraC"/>
</dbReference>
<dbReference type="Pfam" id="PF12833">
    <property type="entry name" value="HTH_18"/>
    <property type="match status" value="1"/>
</dbReference>
<dbReference type="InterPro" id="IPR020449">
    <property type="entry name" value="Tscrpt_reg_AraC-type_HTH"/>
</dbReference>
<evidence type="ECO:0000256" key="3">
    <source>
        <dbReference type="ARBA" id="ARBA00023163"/>
    </source>
</evidence>
<keyword evidence="2" id="KW-0238">DNA-binding</keyword>
<dbReference type="AlphaFoldDB" id="A0A9D5R9H7"/>
<dbReference type="GO" id="GO:0003700">
    <property type="term" value="F:DNA-binding transcription factor activity"/>
    <property type="evidence" value="ECO:0007669"/>
    <property type="project" value="InterPro"/>
</dbReference>
<evidence type="ECO:0000256" key="2">
    <source>
        <dbReference type="ARBA" id="ARBA00023125"/>
    </source>
</evidence>
<sequence length="267" mass="29803">MREEIISPPFWEGLPFCVLMTGTSYCDGSYHIHRAVSDVTCIEYVVSGCGTVHCGSQTVYPQGGDMYLLPEGEKHDYASDGENPWVKIWVNCTGELALQLLRLYGLSRKVLFPACDGSSYIRHMHQICQRDDLTPYEIQTACAGELLGLVQFLAKSTAAVPEEGEAGILRAYLDKKVMENVSTSEMAEVISKSVSQTIRIFKAAYGKTPYEYLLEQKMERARLFLKGTGMSVKAAAKALGFSDEHYFSGLFRKKTGMSPTEYRRRGI</sequence>
<reference evidence="5" key="1">
    <citation type="submission" date="2020-10" db="EMBL/GenBank/DDBJ databases">
        <title>ChiBAC.</title>
        <authorList>
            <person name="Zenner C."/>
            <person name="Hitch T.C.A."/>
            <person name="Clavel T."/>
        </authorList>
    </citation>
    <scope>NUCLEOTIDE SEQUENCE</scope>
    <source>
        <strain evidence="5">DSM 107454</strain>
    </source>
</reference>
<dbReference type="EMBL" id="JADCKB010000034">
    <property type="protein sequence ID" value="MBE5041095.1"/>
    <property type="molecule type" value="Genomic_DNA"/>
</dbReference>
<evidence type="ECO:0000256" key="1">
    <source>
        <dbReference type="ARBA" id="ARBA00023015"/>
    </source>
</evidence>
<keyword evidence="3" id="KW-0804">Transcription</keyword>
<keyword evidence="6" id="KW-1185">Reference proteome</keyword>
<keyword evidence="1" id="KW-0805">Transcription regulation</keyword>
<dbReference type="Gene3D" id="1.10.10.60">
    <property type="entry name" value="Homeodomain-like"/>
    <property type="match status" value="2"/>
</dbReference>
<dbReference type="SUPFAM" id="SSF51215">
    <property type="entry name" value="Regulatory protein AraC"/>
    <property type="match status" value="1"/>
</dbReference>
<dbReference type="SMART" id="SM00342">
    <property type="entry name" value="HTH_ARAC"/>
    <property type="match status" value="1"/>
</dbReference>
<evidence type="ECO:0000313" key="6">
    <source>
        <dbReference type="Proteomes" id="UP000806542"/>
    </source>
</evidence>
<dbReference type="InterPro" id="IPR037923">
    <property type="entry name" value="HTH-like"/>
</dbReference>
<dbReference type="PROSITE" id="PS01124">
    <property type="entry name" value="HTH_ARAC_FAMILY_2"/>
    <property type="match status" value="1"/>
</dbReference>